<dbReference type="SUPFAM" id="SSF56235">
    <property type="entry name" value="N-terminal nucleophile aminohydrolases (Ntn hydrolases)"/>
    <property type="match status" value="1"/>
</dbReference>
<dbReference type="CDD" id="cd01991">
    <property type="entry name" value="Asn_synthase_B_C"/>
    <property type="match status" value="1"/>
</dbReference>
<dbReference type="CDD" id="cd03766">
    <property type="entry name" value="Gn_AT_II_novel"/>
    <property type="match status" value="1"/>
</dbReference>
<dbReference type="InterPro" id="IPR017932">
    <property type="entry name" value="GATase_2_dom"/>
</dbReference>
<dbReference type="Gene3D" id="3.40.50.620">
    <property type="entry name" value="HUPs"/>
    <property type="match status" value="1"/>
</dbReference>
<protein>
    <recommendedName>
        <fullName evidence="4">Glutamine amidotransferase type-2 domain-containing protein</fullName>
    </recommendedName>
</protein>
<evidence type="ECO:0000313" key="6">
    <source>
        <dbReference type="Proteomes" id="UP000054321"/>
    </source>
</evidence>
<keyword evidence="1" id="KW-0028">Amino-acid biosynthesis</keyword>
<sequence>MCGIYAAISRRDFIFPGQDLEHLLCNRGPDHIGQAQAQVESDGTTLAVSFTSTVLALRGGHLTPQPFVDPQSGSILCWNGEAWKIGQETFVGNDGQKVFESMVKASTTQNGVAGSSHCVFEVLNSICGPFAFVFLDNTRKQLFFGRDRLGRRSLLYNNMEHANAIEFSSVADPTRGLWNEVEADGIYVLPLGKETPIGRLQLPDPSLTSTSILPVHKYSWGVKSVDSGHIPQPFPEQWEEPPNKNPPLGMFNKNIPKGTQFLTPQSSSVKHLHDYLRESLKDRILNIPIPPGLDSVHNVRVAVLFSGGLDCTVLARIAHDLLPLGDHIDLINVAFENPRVIHAMQNTPKSKNQASLHTQNRYTLNFPEARPFERVSSLLSPFESCPDRETGRKAFQELLNVCPNRVWRFIAVNVPYAETLVHRTRVVSLIHPHNTEMDLSIAYALYFAARGTGIVSSGVDEGLTPYTTPARILLSGLGADELFGGYTRHATAFNRKGFPGLLDELELDVNRLGKRNLGRDDRVMSHWGREARFPYLDEELVKWAVGLPIWEKCGFGTAPSNEQEPHIDPSKKVLRLLAYKLGMLSVAREKKRAIQFGARTAKMEIGTTKGTSLIS</sequence>
<dbReference type="HOGENOM" id="CLU_012368_2_0_1"/>
<reference evidence="6" key="2">
    <citation type="submission" date="2015-01" db="EMBL/GenBank/DDBJ databases">
        <title>Evolutionary Origins and Diversification of the Mycorrhizal Mutualists.</title>
        <authorList>
            <consortium name="DOE Joint Genome Institute"/>
            <consortium name="Mycorrhizal Genomics Consortium"/>
            <person name="Kohler A."/>
            <person name="Kuo A."/>
            <person name="Nagy L.G."/>
            <person name="Floudas D."/>
            <person name="Copeland A."/>
            <person name="Barry K.W."/>
            <person name="Cichocki N."/>
            <person name="Veneault-Fourrey C."/>
            <person name="LaButti K."/>
            <person name="Lindquist E.A."/>
            <person name="Lipzen A."/>
            <person name="Lundell T."/>
            <person name="Morin E."/>
            <person name="Murat C."/>
            <person name="Riley R."/>
            <person name="Ohm R."/>
            <person name="Sun H."/>
            <person name="Tunlid A."/>
            <person name="Henrissat B."/>
            <person name="Grigoriev I.V."/>
            <person name="Hibbett D.S."/>
            <person name="Martin F."/>
        </authorList>
    </citation>
    <scope>NUCLEOTIDE SEQUENCE [LARGE SCALE GENOMIC DNA]</scope>
    <source>
        <strain evidence="6">Zn</strain>
    </source>
</reference>
<dbReference type="InParanoid" id="A0A0C3H136"/>
<evidence type="ECO:0000256" key="1">
    <source>
        <dbReference type="ARBA" id="ARBA00022605"/>
    </source>
</evidence>
<dbReference type="AlphaFoldDB" id="A0A0C3H136"/>
<evidence type="ECO:0000313" key="5">
    <source>
        <dbReference type="EMBL" id="KIN01911.1"/>
    </source>
</evidence>
<accession>A0A0C3H136</accession>
<dbReference type="GO" id="GO:0006529">
    <property type="term" value="P:asparagine biosynthetic process"/>
    <property type="evidence" value="ECO:0007669"/>
    <property type="project" value="UniProtKB-KW"/>
</dbReference>
<dbReference type="PROSITE" id="PS51278">
    <property type="entry name" value="GATASE_TYPE_2"/>
    <property type="match status" value="1"/>
</dbReference>
<dbReference type="STRING" id="913774.A0A0C3H136"/>
<dbReference type="PANTHER" id="PTHR45937">
    <property type="entry name" value="ASPARAGINE SYNTHETASE DOMAIN-CONTAINING PROTEIN 1"/>
    <property type="match status" value="1"/>
</dbReference>
<keyword evidence="6" id="KW-1185">Reference proteome</keyword>
<dbReference type="InterPro" id="IPR001962">
    <property type="entry name" value="Asn_synthase"/>
</dbReference>
<dbReference type="InterPro" id="IPR029055">
    <property type="entry name" value="Ntn_hydrolases_N"/>
</dbReference>
<dbReference type="Gene3D" id="3.60.20.10">
    <property type="entry name" value="Glutamine Phosphoribosylpyrophosphate, subunit 1, domain 1"/>
    <property type="match status" value="1"/>
</dbReference>
<dbReference type="Pfam" id="PF13537">
    <property type="entry name" value="GATase_7"/>
    <property type="match status" value="1"/>
</dbReference>
<gene>
    <name evidence="5" type="ORF">OIDMADRAFT_179207</name>
</gene>
<evidence type="ECO:0000259" key="4">
    <source>
        <dbReference type="PROSITE" id="PS51278"/>
    </source>
</evidence>
<dbReference type="InterPro" id="IPR014729">
    <property type="entry name" value="Rossmann-like_a/b/a_fold"/>
</dbReference>
<dbReference type="Pfam" id="PF00733">
    <property type="entry name" value="Asn_synthase"/>
    <property type="match status" value="1"/>
</dbReference>
<organism evidence="5 6">
    <name type="scientific">Oidiodendron maius (strain Zn)</name>
    <dbReference type="NCBI Taxonomy" id="913774"/>
    <lineage>
        <taxon>Eukaryota</taxon>
        <taxon>Fungi</taxon>
        <taxon>Dikarya</taxon>
        <taxon>Ascomycota</taxon>
        <taxon>Pezizomycotina</taxon>
        <taxon>Leotiomycetes</taxon>
        <taxon>Leotiomycetes incertae sedis</taxon>
        <taxon>Myxotrichaceae</taxon>
        <taxon>Oidiodendron</taxon>
    </lineage>
</organism>
<dbReference type="OrthoDB" id="10252281at2759"/>
<dbReference type="PANTHER" id="PTHR45937:SF1">
    <property type="entry name" value="ASPARAGINE SYNTHETASE DOMAIN-CONTAINING PROTEIN 1"/>
    <property type="match status" value="1"/>
</dbReference>
<dbReference type="FunCoup" id="A0A0C3H136">
    <property type="interactions" value="750"/>
</dbReference>
<dbReference type="EMBL" id="KN832875">
    <property type="protein sequence ID" value="KIN01911.1"/>
    <property type="molecule type" value="Genomic_DNA"/>
</dbReference>
<evidence type="ECO:0000256" key="3">
    <source>
        <dbReference type="ARBA" id="ARBA00022962"/>
    </source>
</evidence>
<reference evidence="5 6" key="1">
    <citation type="submission" date="2014-04" db="EMBL/GenBank/DDBJ databases">
        <authorList>
            <consortium name="DOE Joint Genome Institute"/>
            <person name="Kuo A."/>
            <person name="Martino E."/>
            <person name="Perotto S."/>
            <person name="Kohler A."/>
            <person name="Nagy L.G."/>
            <person name="Floudas D."/>
            <person name="Copeland A."/>
            <person name="Barry K.W."/>
            <person name="Cichocki N."/>
            <person name="Veneault-Fourrey C."/>
            <person name="LaButti K."/>
            <person name="Lindquist E.A."/>
            <person name="Lipzen A."/>
            <person name="Lundell T."/>
            <person name="Morin E."/>
            <person name="Murat C."/>
            <person name="Sun H."/>
            <person name="Tunlid A."/>
            <person name="Henrissat B."/>
            <person name="Grigoriev I.V."/>
            <person name="Hibbett D.S."/>
            <person name="Martin F."/>
            <person name="Nordberg H.P."/>
            <person name="Cantor M.N."/>
            <person name="Hua S.X."/>
        </authorList>
    </citation>
    <scope>NUCLEOTIDE SEQUENCE [LARGE SCALE GENOMIC DNA]</scope>
    <source>
        <strain evidence="5 6">Zn</strain>
    </source>
</reference>
<proteinExistence type="predicted"/>
<dbReference type="Proteomes" id="UP000054321">
    <property type="component" value="Unassembled WGS sequence"/>
</dbReference>
<evidence type="ECO:0000256" key="2">
    <source>
        <dbReference type="ARBA" id="ARBA00022888"/>
    </source>
</evidence>
<keyword evidence="3" id="KW-0315">Glutamine amidotransferase</keyword>
<dbReference type="InterPro" id="IPR051857">
    <property type="entry name" value="Asn_synthetase_domain"/>
</dbReference>
<keyword evidence="2" id="KW-0061">Asparagine biosynthesis</keyword>
<feature type="domain" description="Glutamine amidotransferase type-2" evidence="4">
    <location>
        <begin position="2"/>
        <end position="200"/>
    </location>
</feature>
<name>A0A0C3H136_OIDMZ</name>
<dbReference type="GO" id="GO:0004066">
    <property type="term" value="F:asparagine synthase (glutamine-hydrolyzing) activity"/>
    <property type="evidence" value="ECO:0007669"/>
    <property type="project" value="InterPro"/>
</dbReference>
<dbReference type="SUPFAM" id="SSF52402">
    <property type="entry name" value="Adenine nucleotide alpha hydrolases-like"/>
    <property type="match status" value="1"/>
</dbReference>